<dbReference type="AlphaFoldDB" id="A0A7J7ZJ68"/>
<keyword evidence="2" id="KW-1185">Reference proteome</keyword>
<organism evidence="1 2">
    <name type="scientific">Pipistrellus kuhlii</name>
    <name type="common">Kuhl's pipistrelle</name>
    <dbReference type="NCBI Taxonomy" id="59472"/>
    <lineage>
        <taxon>Eukaryota</taxon>
        <taxon>Metazoa</taxon>
        <taxon>Chordata</taxon>
        <taxon>Craniata</taxon>
        <taxon>Vertebrata</taxon>
        <taxon>Euteleostomi</taxon>
        <taxon>Mammalia</taxon>
        <taxon>Eutheria</taxon>
        <taxon>Laurasiatheria</taxon>
        <taxon>Chiroptera</taxon>
        <taxon>Yangochiroptera</taxon>
        <taxon>Vespertilionidae</taxon>
        <taxon>Pipistrellus</taxon>
    </lineage>
</organism>
<evidence type="ECO:0000313" key="2">
    <source>
        <dbReference type="Proteomes" id="UP000558488"/>
    </source>
</evidence>
<proteinExistence type="predicted"/>
<evidence type="ECO:0000313" key="1">
    <source>
        <dbReference type="EMBL" id="KAF6374201.1"/>
    </source>
</evidence>
<name>A0A7J7ZJ68_PIPKU</name>
<gene>
    <name evidence="1" type="ORF">mPipKuh1_009437</name>
</gene>
<accession>A0A7J7ZJ68</accession>
<dbReference type="Proteomes" id="UP000558488">
    <property type="component" value="Unassembled WGS sequence"/>
</dbReference>
<reference evidence="1 2" key="1">
    <citation type="journal article" date="2020" name="Nature">
        <title>Six reference-quality genomes reveal evolution of bat adaptations.</title>
        <authorList>
            <person name="Jebb D."/>
            <person name="Huang Z."/>
            <person name="Pippel M."/>
            <person name="Hughes G.M."/>
            <person name="Lavrichenko K."/>
            <person name="Devanna P."/>
            <person name="Winkler S."/>
            <person name="Jermiin L.S."/>
            <person name="Skirmuntt E.C."/>
            <person name="Katzourakis A."/>
            <person name="Burkitt-Gray L."/>
            <person name="Ray D.A."/>
            <person name="Sullivan K.A.M."/>
            <person name="Roscito J.G."/>
            <person name="Kirilenko B.M."/>
            <person name="Davalos L.M."/>
            <person name="Corthals A.P."/>
            <person name="Power M.L."/>
            <person name="Jones G."/>
            <person name="Ransome R.D."/>
            <person name="Dechmann D.K.N."/>
            <person name="Locatelli A.G."/>
            <person name="Puechmaille S.J."/>
            <person name="Fedrigo O."/>
            <person name="Jarvis E.D."/>
            <person name="Hiller M."/>
            <person name="Vernes S.C."/>
            <person name="Myers E.W."/>
            <person name="Teeling E.C."/>
        </authorList>
    </citation>
    <scope>NUCLEOTIDE SEQUENCE [LARGE SCALE GENOMIC DNA]</scope>
    <source>
        <strain evidence="1">MPipKuh1</strain>
        <tissue evidence="1">Flight muscle</tissue>
    </source>
</reference>
<dbReference type="EMBL" id="JACAGB010000003">
    <property type="protein sequence ID" value="KAF6374201.1"/>
    <property type="molecule type" value="Genomic_DNA"/>
</dbReference>
<sequence length="157" mass="17361">MPLATPRAHANDIIKPLEHMNEFFLISDLFPPPQPPTPARQALFSVTRGPWYLTPVSQLHRKEATTTLSEVSLFFFFPKLFPPSFFLPTVPPPTHPPFALTHSPALLHTSLVVNDTSPAVYTRSLQAASGKESVVALLHIFTEWVSGNALPNINEAN</sequence>
<protein>
    <submittedName>
        <fullName evidence="1">Uncharacterized protein</fullName>
    </submittedName>
</protein>
<comment type="caution">
    <text evidence="1">The sequence shown here is derived from an EMBL/GenBank/DDBJ whole genome shotgun (WGS) entry which is preliminary data.</text>
</comment>